<dbReference type="AlphaFoldDB" id="A0AAV4SJP5"/>
<evidence type="ECO:0000313" key="2">
    <source>
        <dbReference type="Proteomes" id="UP001054837"/>
    </source>
</evidence>
<organism evidence="1 2">
    <name type="scientific">Caerostris darwini</name>
    <dbReference type="NCBI Taxonomy" id="1538125"/>
    <lineage>
        <taxon>Eukaryota</taxon>
        <taxon>Metazoa</taxon>
        <taxon>Ecdysozoa</taxon>
        <taxon>Arthropoda</taxon>
        <taxon>Chelicerata</taxon>
        <taxon>Arachnida</taxon>
        <taxon>Araneae</taxon>
        <taxon>Araneomorphae</taxon>
        <taxon>Entelegynae</taxon>
        <taxon>Araneoidea</taxon>
        <taxon>Araneidae</taxon>
        <taxon>Caerostris</taxon>
    </lineage>
</organism>
<proteinExistence type="predicted"/>
<keyword evidence="2" id="KW-1185">Reference proteome</keyword>
<gene>
    <name evidence="1" type="ORF">CDAR_386201</name>
</gene>
<evidence type="ECO:0000313" key="1">
    <source>
        <dbReference type="EMBL" id="GIY33727.1"/>
    </source>
</evidence>
<accession>A0AAV4SJP5</accession>
<reference evidence="1 2" key="1">
    <citation type="submission" date="2021-06" db="EMBL/GenBank/DDBJ databases">
        <title>Caerostris darwini draft genome.</title>
        <authorList>
            <person name="Kono N."/>
            <person name="Arakawa K."/>
        </authorList>
    </citation>
    <scope>NUCLEOTIDE SEQUENCE [LARGE SCALE GENOMIC DNA]</scope>
</reference>
<name>A0AAV4SJP5_9ARAC</name>
<comment type="caution">
    <text evidence="1">The sequence shown here is derived from an EMBL/GenBank/DDBJ whole genome shotgun (WGS) entry which is preliminary data.</text>
</comment>
<protein>
    <submittedName>
        <fullName evidence="1">Uncharacterized protein</fullName>
    </submittedName>
</protein>
<dbReference type="Proteomes" id="UP001054837">
    <property type="component" value="Unassembled WGS sequence"/>
</dbReference>
<sequence>MHARAALAWKAPLRKCSPVCSPLHLAGINPISRTYLQAQCPAAGLTTGSSPGTGPNKGIAALLGNGANEIRKRSCVLFGKPELFLERVFLFPGVVLFEDIGWGRGVLWFDCLL</sequence>
<dbReference type="EMBL" id="BPLQ01007976">
    <property type="protein sequence ID" value="GIY33727.1"/>
    <property type="molecule type" value="Genomic_DNA"/>
</dbReference>